<dbReference type="SUPFAM" id="SSF75304">
    <property type="entry name" value="Amidase signature (AS) enzymes"/>
    <property type="match status" value="1"/>
</dbReference>
<evidence type="ECO:0000313" key="10">
    <source>
        <dbReference type="Proteomes" id="UP000242645"/>
    </source>
</evidence>
<dbReference type="GO" id="GO:0006412">
    <property type="term" value="P:translation"/>
    <property type="evidence" value="ECO:0007669"/>
    <property type="project" value="UniProtKB-UniRule"/>
</dbReference>
<feature type="active site" description="Acyl-ester intermediate" evidence="7">
    <location>
        <position position="177"/>
    </location>
</feature>
<evidence type="ECO:0000256" key="3">
    <source>
        <dbReference type="ARBA" id="ARBA00022598"/>
    </source>
</evidence>
<evidence type="ECO:0000256" key="6">
    <source>
        <dbReference type="ARBA" id="ARBA00022917"/>
    </source>
</evidence>
<keyword evidence="9" id="KW-0808">Transferase</keyword>
<evidence type="ECO:0000259" key="8">
    <source>
        <dbReference type="Pfam" id="PF01425"/>
    </source>
</evidence>
<dbReference type="InterPro" id="IPR023631">
    <property type="entry name" value="Amidase_dom"/>
</dbReference>
<dbReference type="AlphaFoldDB" id="A0A1J1DXZ4"/>
<feature type="active site" description="Charge relay system" evidence="7">
    <location>
        <position position="153"/>
    </location>
</feature>
<gene>
    <name evidence="7 9" type="primary">gatA</name>
    <name evidence="9" type="ORF">RSDT_0446</name>
</gene>
<dbReference type="GO" id="GO:0005524">
    <property type="term" value="F:ATP binding"/>
    <property type="evidence" value="ECO:0007669"/>
    <property type="project" value="UniProtKB-KW"/>
</dbReference>
<dbReference type="EMBL" id="AP017368">
    <property type="protein sequence ID" value="BAV91958.1"/>
    <property type="molecule type" value="Genomic_DNA"/>
</dbReference>
<dbReference type="GO" id="GO:0050567">
    <property type="term" value="F:glutaminyl-tRNA synthase (glutamine-hydrolyzing) activity"/>
    <property type="evidence" value="ECO:0007669"/>
    <property type="project" value="UniProtKB-UniRule"/>
</dbReference>
<evidence type="ECO:0000256" key="2">
    <source>
        <dbReference type="ARBA" id="ARBA00014428"/>
    </source>
</evidence>
<dbReference type="EC" id="6.3.5.7" evidence="7"/>
<evidence type="ECO:0000313" key="9">
    <source>
        <dbReference type="EMBL" id="BAV91958.1"/>
    </source>
</evidence>
<reference evidence="9 10" key="1">
    <citation type="journal article" date="2017" name="ISME J.">
        <title>Genome of 'Ca. Desulfovibrio trichonymphae', an H2-oxidizing bacterium in a tripartite symbiotic system within a protist cell in the termite gut.</title>
        <authorList>
            <person name="Kuwahara H."/>
            <person name="Yuki M."/>
            <person name="Izawa K."/>
            <person name="Ohkuma M."/>
            <person name="Hongoh Y."/>
        </authorList>
    </citation>
    <scope>NUCLEOTIDE SEQUENCE [LARGE SCALE GENOMIC DNA]</scope>
    <source>
        <strain evidence="9 10">Rs-N31</strain>
    </source>
</reference>
<name>A0A1J1DXZ4_9BACT</name>
<organism evidence="9 10">
    <name type="scientific">Candidatus Desulfovibrio trichonymphae</name>
    <dbReference type="NCBI Taxonomy" id="1725232"/>
    <lineage>
        <taxon>Bacteria</taxon>
        <taxon>Pseudomonadati</taxon>
        <taxon>Thermodesulfobacteriota</taxon>
        <taxon>Desulfovibrionia</taxon>
        <taxon>Desulfovibrionales</taxon>
        <taxon>Desulfovibrionaceae</taxon>
        <taxon>Desulfovibrio</taxon>
    </lineage>
</organism>
<keyword evidence="4 7" id="KW-0547">Nucleotide-binding</keyword>
<keyword evidence="10" id="KW-1185">Reference proteome</keyword>
<comment type="subunit">
    <text evidence="1 7">Heterotrimer of A, B and C subunits.</text>
</comment>
<evidence type="ECO:0000256" key="5">
    <source>
        <dbReference type="ARBA" id="ARBA00022840"/>
    </source>
</evidence>
<dbReference type="Pfam" id="PF01425">
    <property type="entry name" value="Amidase"/>
    <property type="match status" value="1"/>
</dbReference>
<dbReference type="OrthoDB" id="9811471at2"/>
<proteinExistence type="inferred from homology"/>
<sequence length="486" mass="51445">MTDICSLSLAAAATALQKKEISAEEVTQACLDRIDATEPKIAAMLCIDRENALARARDLDSTGPDKALPLFGIPVTVKDALCTKGIVTTAGSRILEGFTPFFDAFAVEKLRAAGAVILGKTNMDEFAMGSSTENSAFQLTHNPWNTAKTPGGSSGGSAASVTAGQCFASLGSDTGGSIRQPASLCGCVGFKPTYGRVSRYGLIAYASSLDQIGPFTRTVADCARVLGVIAGHDPRDATSDPRLVEDYTIALGGKTLKGARFGLPKEFFGEGAAPEVRAACDAALCAAERCGAELVKVSLPHTGAAVATYYIIAMAEASSNLARFDGVRYGHRAANVQHLEELYVRSRSEGFGEEVKRRIMLGAYVLSAGYYDAYYRKAAQVRRLIRNEYLATLDFCDVICAPVSPETAWDLGAHSADPLRMYLMDAYTLSLNLAGLPGLSLPVGRGAESCMPIGMQLIGRAFGEADLLAYAHAFEQSVPRIGTPDL</sequence>
<evidence type="ECO:0000256" key="7">
    <source>
        <dbReference type="HAMAP-Rule" id="MF_00120"/>
    </source>
</evidence>
<feature type="active site" description="Charge relay system" evidence="7">
    <location>
        <position position="78"/>
    </location>
</feature>
<dbReference type="InterPro" id="IPR004412">
    <property type="entry name" value="GatA"/>
</dbReference>
<dbReference type="KEGG" id="dtr:RSDT_0446"/>
<keyword evidence="6 7" id="KW-0648">Protein biosynthesis</keyword>
<dbReference type="HAMAP" id="MF_00120">
    <property type="entry name" value="GatA"/>
    <property type="match status" value="1"/>
</dbReference>
<dbReference type="PANTHER" id="PTHR11895">
    <property type="entry name" value="TRANSAMIDASE"/>
    <property type="match status" value="1"/>
</dbReference>
<protein>
    <recommendedName>
        <fullName evidence="2 7">Glutamyl-tRNA(Gln) amidotransferase subunit A</fullName>
        <shortName evidence="7">Glu-ADT subunit A</shortName>
        <ecNumber evidence="7">6.3.5.7</ecNumber>
    </recommendedName>
</protein>
<accession>A0A1J1DXZ4</accession>
<comment type="catalytic activity">
    <reaction evidence="7">
        <text>L-glutamyl-tRNA(Gln) + L-glutamine + ATP + H2O = L-glutaminyl-tRNA(Gln) + L-glutamate + ADP + phosphate + H(+)</text>
        <dbReference type="Rhea" id="RHEA:17521"/>
        <dbReference type="Rhea" id="RHEA-COMP:9681"/>
        <dbReference type="Rhea" id="RHEA-COMP:9684"/>
        <dbReference type="ChEBI" id="CHEBI:15377"/>
        <dbReference type="ChEBI" id="CHEBI:15378"/>
        <dbReference type="ChEBI" id="CHEBI:29985"/>
        <dbReference type="ChEBI" id="CHEBI:30616"/>
        <dbReference type="ChEBI" id="CHEBI:43474"/>
        <dbReference type="ChEBI" id="CHEBI:58359"/>
        <dbReference type="ChEBI" id="CHEBI:78520"/>
        <dbReference type="ChEBI" id="CHEBI:78521"/>
        <dbReference type="ChEBI" id="CHEBI:456216"/>
        <dbReference type="EC" id="6.3.5.7"/>
    </reaction>
</comment>
<dbReference type="GO" id="GO:0016740">
    <property type="term" value="F:transferase activity"/>
    <property type="evidence" value="ECO:0007669"/>
    <property type="project" value="UniProtKB-KW"/>
</dbReference>
<dbReference type="InterPro" id="IPR036928">
    <property type="entry name" value="AS_sf"/>
</dbReference>
<dbReference type="Proteomes" id="UP000242645">
    <property type="component" value="Chromosome"/>
</dbReference>
<evidence type="ECO:0000256" key="4">
    <source>
        <dbReference type="ARBA" id="ARBA00022741"/>
    </source>
</evidence>
<dbReference type="RefSeq" id="WP_096399489.1">
    <property type="nucleotide sequence ID" value="NZ_AP017368.1"/>
</dbReference>
<keyword evidence="3 7" id="KW-0436">Ligase</keyword>
<evidence type="ECO:0000256" key="1">
    <source>
        <dbReference type="ARBA" id="ARBA00011123"/>
    </source>
</evidence>
<feature type="domain" description="Amidase" evidence="8">
    <location>
        <begin position="25"/>
        <end position="468"/>
    </location>
</feature>
<dbReference type="PANTHER" id="PTHR11895:SF151">
    <property type="entry name" value="GLUTAMYL-TRNA(GLN) AMIDOTRANSFERASE SUBUNIT A"/>
    <property type="match status" value="1"/>
</dbReference>
<comment type="function">
    <text evidence="7">Allows the formation of correctly charged Gln-tRNA(Gln) through the transamidation of misacylated Glu-tRNA(Gln) in organisms which lack glutaminyl-tRNA synthetase. The reaction takes place in the presence of glutamine and ATP through an activated gamma-phospho-Glu-tRNA(Gln).</text>
</comment>
<keyword evidence="5 7" id="KW-0067">ATP-binding</keyword>
<dbReference type="Gene3D" id="3.90.1300.10">
    <property type="entry name" value="Amidase signature (AS) domain"/>
    <property type="match status" value="1"/>
</dbReference>
<dbReference type="GO" id="GO:0030956">
    <property type="term" value="C:glutamyl-tRNA(Gln) amidotransferase complex"/>
    <property type="evidence" value="ECO:0007669"/>
    <property type="project" value="InterPro"/>
</dbReference>
<dbReference type="InterPro" id="IPR000120">
    <property type="entry name" value="Amidase"/>
</dbReference>
<comment type="similarity">
    <text evidence="7">Belongs to the amidase family. GatA subfamily.</text>
</comment>
<dbReference type="NCBIfam" id="TIGR00132">
    <property type="entry name" value="gatA"/>
    <property type="match status" value="1"/>
</dbReference>